<gene>
    <name evidence="3" type="ORF">EI547_12795</name>
</gene>
<feature type="domain" description="LHH" evidence="2">
    <location>
        <begin position="417"/>
        <end position="501"/>
    </location>
</feature>
<dbReference type="InterPro" id="IPR026834">
    <property type="entry name" value="LHH"/>
</dbReference>
<comment type="caution">
    <text evidence="3">The sequence shown here is derived from an EMBL/GenBank/DDBJ whole genome shotgun (WGS) entry which is preliminary data.</text>
</comment>
<feature type="region of interest" description="Disordered" evidence="1">
    <location>
        <begin position="1"/>
        <end position="44"/>
    </location>
</feature>
<evidence type="ECO:0000259" key="2">
    <source>
        <dbReference type="Pfam" id="PF14411"/>
    </source>
</evidence>
<proteinExistence type="predicted"/>
<keyword evidence="4" id="KW-1185">Reference proteome</keyword>
<dbReference type="Gene3D" id="2.60.200.60">
    <property type="match status" value="1"/>
</dbReference>
<name>A0ABR9G0E6_9GAMM</name>
<feature type="region of interest" description="Disordered" evidence="1">
    <location>
        <begin position="443"/>
        <end position="485"/>
    </location>
</feature>
<sequence length="504" mass="54291">MSDEFNEPERLETLTVVADRYPPPDDEDMPSAPPPPPPTEPLSGQTLHVGLADYTYLAACSEPDFCRVGNSVVGFDSTATLDNPVRYSPNVVAAGRELYRVGDLFQGVQGDAGQHVVSGTSQGSGHVLITGGQDNVKANGLPIARHDSPCQINCNASGVGGAAGYLTTVQKTVESTPEPASGEGPDYNPGEEGGRVVRDKWEGAKAAAKTAWESLPFTRDEASTDAARGRIVQSTKDTYEGLSTLAGPSLMDIADSAVGWATGDAERAGRLGEELQRTGDAWGGIWDAGVEAWQEAEERNGFFGAIEMSAAAITFELIGGKGAGAAKTAGELGSVARRTPETPPRTPDHGVHVEQAPTRLKSDESHSRDTRFFNNEPVDWSASRPKGTQFDYEVFQRNDIDWGQIRTAGDKRFVDKTNAEAAAKGLSPQLPDGNFATLHHLGQKSPGPLVEASTRYHGVGKPGQDILHSQYGRSKPHPTLQPDRRKFDVDTREYWKWRSKNRRE</sequence>
<evidence type="ECO:0000256" key="1">
    <source>
        <dbReference type="SAM" id="MobiDB-lite"/>
    </source>
</evidence>
<feature type="region of interest" description="Disordered" evidence="1">
    <location>
        <begin position="336"/>
        <end position="380"/>
    </location>
</feature>
<feature type="region of interest" description="Disordered" evidence="1">
    <location>
        <begin position="174"/>
        <end position="193"/>
    </location>
</feature>
<feature type="compositionally biased region" description="Basic and acidic residues" evidence="1">
    <location>
        <begin position="360"/>
        <end position="371"/>
    </location>
</feature>
<evidence type="ECO:0000313" key="3">
    <source>
        <dbReference type="EMBL" id="MBE0464324.1"/>
    </source>
</evidence>
<organism evidence="3 4">
    <name type="scientific">Halomonas colorata</name>
    <dbReference type="NCBI Taxonomy" id="2742615"/>
    <lineage>
        <taxon>Bacteria</taxon>
        <taxon>Pseudomonadati</taxon>
        <taxon>Pseudomonadota</taxon>
        <taxon>Gammaproteobacteria</taxon>
        <taxon>Oceanospirillales</taxon>
        <taxon>Halomonadaceae</taxon>
        <taxon>Halomonas</taxon>
    </lineage>
</organism>
<evidence type="ECO:0000313" key="4">
    <source>
        <dbReference type="Proteomes" id="UP001645038"/>
    </source>
</evidence>
<accession>A0ABR9G0E6</accession>
<dbReference type="EMBL" id="RRZB01000031">
    <property type="protein sequence ID" value="MBE0464324.1"/>
    <property type="molecule type" value="Genomic_DNA"/>
</dbReference>
<dbReference type="Proteomes" id="UP001645038">
    <property type="component" value="Unassembled WGS sequence"/>
</dbReference>
<dbReference type="Pfam" id="PF14411">
    <property type="entry name" value="LHH"/>
    <property type="match status" value="1"/>
</dbReference>
<protein>
    <recommendedName>
        <fullName evidence="2">LHH domain-containing protein</fullName>
    </recommendedName>
</protein>
<reference evidence="3 4" key="1">
    <citation type="submission" date="2020-07" db="EMBL/GenBank/DDBJ databases">
        <title>Halophilic bacteria isolated from french cheeses.</title>
        <authorList>
            <person name="Kothe C.I."/>
            <person name="Farah-Kraiem B."/>
            <person name="Renault P."/>
            <person name="Dridi B."/>
        </authorList>
    </citation>
    <scope>NUCLEOTIDE SEQUENCE [LARGE SCALE GENOMIC DNA]</scope>
    <source>
        <strain evidence="3 4">FME20</strain>
    </source>
</reference>
<feature type="compositionally biased region" description="Pro residues" evidence="1">
    <location>
        <begin position="31"/>
        <end position="40"/>
    </location>
</feature>
<dbReference type="RefSeq" id="WP_192538827.1">
    <property type="nucleotide sequence ID" value="NZ_JABUZA010000028.1"/>
</dbReference>